<evidence type="ECO:0000313" key="2">
    <source>
        <dbReference type="EMBL" id="CAL1533715.1"/>
    </source>
</evidence>
<feature type="non-terminal residue" evidence="2">
    <location>
        <position position="860"/>
    </location>
</feature>
<reference evidence="2 3" key="1">
    <citation type="submission" date="2024-04" db="EMBL/GenBank/DDBJ databases">
        <authorList>
            <consortium name="Genoscope - CEA"/>
            <person name="William W."/>
        </authorList>
    </citation>
    <scope>NUCLEOTIDE SEQUENCE [LARGE SCALE GENOMIC DNA]</scope>
</reference>
<name>A0AAV2HI55_LYMST</name>
<organism evidence="2 3">
    <name type="scientific">Lymnaea stagnalis</name>
    <name type="common">Great pond snail</name>
    <name type="synonym">Helix stagnalis</name>
    <dbReference type="NCBI Taxonomy" id="6523"/>
    <lineage>
        <taxon>Eukaryota</taxon>
        <taxon>Metazoa</taxon>
        <taxon>Spiralia</taxon>
        <taxon>Lophotrochozoa</taxon>
        <taxon>Mollusca</taxon>
        <taxon>Gastropoda</taxon>
        <taxon>Heterobranchia</taxon>
        <taxon>Euthyneura</taxon>
        <taxon>Panpulmonata</taxon>
        <taxon>Hygrophila</taxon>
        <taxon>Lymnaeoidea</taxon>
        <taxon>Lymnaeidae</taxon>
        <taxon>Lymnaea</taxon>
    </lineage>
</organism>
<feature type="region of interest" description="Disordered" evidence="1">
    <location>
        <begin position="495"/>
        <end position="532"/>
    </location>
</feature>
<gene>
    <name evidence="2" type="ORF">GSLYS_00007675001</name>
</gene>
<proteinExistence type="predicted"/>
<evidence type="ECO:0000256" key="1">
    <source>
        <dbReference type="SAM" id="MobiDB-lite"/>
    </source>
</evidence>
<dbReference type="EMBL" id="CAXITT010000150">
    <property type="protein sequence ID" value="CAL1533715.1"/>
    <property type="molecule type" value="Genomic_DNA"/>
</dbReference>
<feature type="region of interest" description="Disordered" evidence="1">
    <location>
        <begin position="171"/>
        <end position="193"/>
    </location>
</feature>
<feature type="region of interest" description="Disordered" evidence="1">
    <location>
        <begin position="817"/>
        <end position="860"/>
    </location>
</feature>
<accession>A0AAV2HI55</accession>
<sequence>HQVNSNSHENSTSDIDNGKGCKEFSEVSDKIICSNAALKRNTSSGVDSFCDGQMDSEMGQMVQLENNLSIQNGHLEAEDTRMNLDEFKNNNILDSQSDVCKYESENITRNTSESSHLLSVFPSAATDKNMNFKNTSSLYPSHDIIIDSEEMCHSNSDAVWPVRTGEKTVTDAEPSLCETETSENNSGNVTSMNPAYQECNVSEPALSYSIDHSNGLNEVLKEKDATNDEFQHDVLNTDFASKRENIVNEVKRDARKSIKKFSQIDFTSTQDDAIAQPLRTGKKRKTKKLSENKTRSASLDIYPYDNKKGSLRSTVSVGDEPEDMLFDHIEADFDAMSITTISSIEEEDDVMLPGGITPDSLSLAGDLYCEADNKKSTFEYSVSPPGFKDKQVVRKNSGTLLYTEAKAEVIPPLIDRLAAARGAYSTDDLSLGMRDSPPNNSPLTGENVFSVGSPKTSLSAFTDGLSHLKSQTKSFIKTMKEKNILMAKSTSSPMLSSLVHQQQRPLKDESSSLQQIDDQQDRTTENQEANSKKIKEAAVASLDIAMLCQTARDIQKTLSSPATLLNPRLLVRVLNEWARELNGVMVAYHQELIKMQYEHSKNYEKPTSSGNRTSANEEPEFSDGALNSEVSDEIVEDGTSRSCENKCVPSALIDSSLSSQTPHDELHDSPIPCLTPRYWSSIIHSKDPFHIPVQQLELVKTLTTLCFISGATGNILNFLGFTKVVHLNEFLKSFLPVSLISSYDPLSEKFSMRSHYSVNSSGHIESTVNKKFDIEDTGSKIMTNTSAALKKDNEVSTFAGHHVNTALKWVNSSETRPSLTYDETKRPQEHKLDTTAEDPKPIGSCDVSNTKLDQSVFTDP</sequence>
<feature type="compositionally biased region" description="Basic and acidic residues" evidence="1">
    <location>
        <begin position="822"/>
        <end position="840"/>
    </location>
</feature>
<feature type="non-terminal residue" evidence="2">
    <location>
        <position position="1"/>
    </location>
</feature>
<feature type="compositionally biased region" description="Basic and acidic residues" evidence="1">
    <location>
        <begin position="519"/>
        <end position="532"/>
    </location>
</feature>
<protein>
    <submittedName>
        <fullName evidence="2">Uncharacterized protein</fullName>
    </submittedName>
</protein>
<feature type="compositionally biased region" description="Polar residues" evidence="1">
    <location>
        <begin position="846"/>
        <end position="860"/>
    </location>
</feature>
<feature type="compositionally biased region" description="Polar residues" evidence="1">
    <location>
        <begin position="178"/>
        <end position="193"/>
    </location>
</feature>
<dbReference type="AlphaFoldDB" id="A0AAV2HI55"/>
<feature type="region of interest" description="Disordered" evidence="1">
    <location>
        <begin position="602"/>
        <end position="628"/>
    </location>
</feature>
<feature type="compositionally biased region" description="Polar residues" evidence="1">
    <location>
        <begin position="495"/>
        <end position="504"/>
    </location>
</feature>
<keyword evidence="3" id="KW-1185">Reference proteome</keyword>
<feature type="compositionally biased region" description="Polar residues" evidence="1">
    <location>
        <begin position="605"/>
        <end position="616"/>
    </location>
</feature>
<evidence type="ECO:0000313" key="3">
    <source>
        <dbReference type="Proteomes" id="UP001497497"/>
    </source>
</evidence>
<comment type="caution">
    <text evidence="2">The sequence shown here is derived from an EMBL/GenBank/DDBJ whole genome shotgun (WGS) entry which is preliminary data.</text>
</comment>
<dbReference type="Proteomes" id="UP001497497">
    <property type="component" value="Unassembled WGS sequence"/>
</dbReference>